<keyword evidence="1" id="KW-0678">Repressor</keyword>
<feature type="region of interest" description="Disordered" evidence="6">
    <location>
        <begin position="1"/>
        <end position="20"/>
    </location>
</feature>
<evidence type="ECO:0000256" key="5">
    <source>
        <dbReference type="PROSITE-ProRule" id="PRU00335"/>
    </source>
</evidence>
<reference evidence="8 9" key="1">
    <citation type="submission" date="2018-08" db="EMBL/GenBank/DDBJ databases">
        <title>Genomic Encyclopedia of Archaeal and Bacterial Type Strains, Phase II (KMG-II): from individual species to whole genera.</title>
        <authorList>
            <person name="Goeker M."/>
        </authorList>
    </citation>
    <scope>NUCLEOTIDE SEQUENCE [LARGE SCALE GENOMIC DNA]</scope>
    <source>
        <strain evidence="8 9">DSM 17099</strain>
    </source>
</reference>
<dbReference type="InterPro" id="IPR041490">
    <property type="entry name" value="KstR2_TetR_C"/>
</dbReference>
<dbReference type="GO" id="GO:0003700">
    <property type="term" value="F:DNA-binding transcription factor activity"/>
    <property type="evidence" value="ECO:0007669"/>
    <property type="project" value="TreeGrafter"/>
</dbReference>
<dbReference type="InterPro" id="IPR009057">
    <property type="entry name" value="Homeodomain-like_sf"/>
</dbReference>
<keyword evidence="3 5" id="KW-0238">DNA-binding</keyword>
<dbReference type="Pfam" id="PF00440">
    <property type="entry name" value="TetR_N"/>
    <property type="match status" value="1"/>
</dbReference>
<evidence type="ECO:0000313" key="8">
    <source>
        <dbReference type="EMBL" id="REF71991.1"/>
    </source>
</evidence>
<dbReference type="SUPFAM" id="SSF46689">
    <property type="entry name" value="Homeodomain-like"/>
    <property type="match status" value="1"/>
</dbReference>
<evidence type="ECO:0000259" key="7">
    <source>
        <dbReference type="PROSITE" id="PS50977"/>
    </source>
</evidence>
<dbReference type="Proteomes" id="UP000256941">
    <property type="component" value="Unassembled WGS sequence"/>
</dbReference>
<gene>
    <name evidence="8" type="ORF">BDD41_0455</name>
</gene>
<evidence type="ECO:0000256" key="2">
    <source>
        <dbReference type="ARBA" id="ARBA00023015"/>
    </source>
</evidence>
<dbReference type="Pfam" id="PF17932">
    <property type="entry name" value="TetR_C_24"/>
    <property type="match status" value="1"/>
</dbReference>
<proteinExistence type="predicted"/>
<sequence>MPETPPEPKRRPKPRKAETTRGEILAAAARLFAEKGYGECNLRELADRVGMKAGSFYYHFKSKEQILDELLSASIAMVSDAVTQAVAELGASAPVRDRIAAAMRAHITAFLSGDNNSASFMRVWEHLPPTLKRRKREERRAYARIWHDLVAEGMREGEIRNDMDIRLVVPFLIGTMSRSIEWYRPSRMSIDDVCHLIITTCLDGGLGRQGQGGARAEHPGALVSR</sequence>
<protein>
    <submittedName>
        <fullName evidence="8">TetR family transcriptional regulator</fullName>
    </submittedName>
</protein>
<evidence type="ECO:0000256" key="6">
    <source>
        <dbReference type="SAM" id="MobiDB-lite"/>
    </source>
</evidence>
<dbReference type="InterPro" id="IPR001647">
    <property type="entry name" value="HTH_TetR"/>
</dbReference>
<dbReference type="InterPro" id="IPR036271">
    <property type="entry name" value="Tet_transcr_reg_TetR-rel_C_sf"/>
</dbReference>
<dbReference type="EMBL" id="QTUJ01000001">
    <property type="protein sequence ID" value="REF71991.1"/>
    <property type="molecule type" value="Genomic_DNA"/>
</dbReference>
<comment type="caution">
    <text evidence="8">The sequence shown here is derived from an EMBL/GenBank/DDBJ whole genome shotgun (WGS) entry which is preliminary data.</text>
</comment>
<evidence type="ECO:0000256" key="4">
    <source>
        <dbReference type="ARBA" id="ARBA00023163"/>
    </source>
</evidence>
<dbReference type="PROSITE" id="PS50977">
    <property type="entry name" value="HTH_TETR_2"/>
    <property type="match status" value="1"/>
</dbReference>
<dbReference type="GO" id="GO:0000976">
    <property type="term" value="F:transcription cis-regulatory region binding"/>
    <property type="evidence" value="ECO:0007669"/>
    <property type="project" value="TreeGrafter"/>
</dbReference>
<dbReference type="RefSeq" id="WP_116220634.1">
    <property type="nucleotide sequence ID" value="NZ_CP038196.1"/>
</dbReference>
<dbReference type="InterPro" id="IPR050109">
    <property type="entry name" value="HTH-type_TetR-like_transc_reg"/>
</dbReference>
<dbReference type="PANTHER" id="PTHR30055">
    <property type="entry name" value="HTH-TYPE TRANSCRIPTIONAL REGULATOR RUTR"/>
    <property type="match status" value="1"/>
</dbReference>
<evidence type="ECO:0000313" key="9">
    <source>
        <dbReference type="Proteomes" id="UP000256941"/>
    </source>
</evidence>
<dbReference type="PANTHER" id="PTHR30055:SF175">
    <property type="entry name" value="HTH-TYPE TRANSCRIPTIONAL REPRESSOR KSTR2"/>
    <property type="match status" value="1"/>
</dbReference>
<accession>A0A3D9XQM2</accession>
<feature type="domain" description="HTH tetR-type" evidence="7">
    <location>
        <begin position="18"/>
        <end position="78"/>
    </location>
</feature>
<keyword evidence="2" id="KW-0805">Transcription regulation</keyword>
<dbReference type="PRINTS" id="PR00455">
    <property type="entry name" value="HTHTETR"/>
</dbReference>
<evidence type="ECO:0000256" key="3">
    <source>
        <dbReference type="ARBA" id="ARBA00023125"/>
    </source>
</evidence>
<feature type="DNA-binding region" description="H-T-H motif" evidence="5">
    <location>
        <begin position="41"/>
        <end position="60"/>
    </location>
</feature>
<dbReference type="Gene3D" id="1.10.357.10">
    <property type="entry name" value="Tetracycline Repressor, domain 2"/>
    <property type="match status" value="1"/>
</dbReference>
<evidence type="ECO:0000256" key="1">
    <source>
        <dbReference type="ARBA" id="ARBA00022491"/>
    </source>
</evidence>
<dbReference type="SUPFAM" id="SSF48498">
    <property type="entry name" value="Tetracyclin repressor-like, C-terminal domain"/>
    <property type="match status" value="1"/>
</dbReference>
<dbReference type="AlphaFoldDB" id="A0A3D9XQM2"/>
<name>A0A3D9XQM2_PARVE</name>
<organism evidence="8 9">
    <name type="scientific">Paracoccus versutus</name>
    <name type="common">Thiobacillus versutus</name>
    <dbReference type="NCBI Taxonomy" id="34007"/>
    <lineage>
        <taxon>Bacteria</taxon>
        <taxon>Pseudomonadati</taxon>
        <taxon>Pseudomonadota</taxon>
        <taxon>Alphaproteobacteria</taxon>
        <taxon>Rhodobacterales</taxon>
        <taxon>Paracoccaceae</taxon>
        <taxon>Paracoccus</taxon>
    </lineage>
</organism>
<keyword evidence="4" id="KW-0804">Transcription</keyword>